<organism evidence="1 2">
    <name type="scientific">Phytophthora cactorum</name>
    <dbReference type="NCBI Taxonomy" id="29920"/>
    <lineage>
        <taxon>Eukaryota</taxon>
        <taxon>Sar</taxon>
        <taxon>Stramenopiles</taxon>
        <taxon>Oomycota</taxon>
        <taxon>Peronosporomycetes</taxon>
        <taxon>Peronosporales</taxon>
        <taxon>Peronosporaceae</taxon>
        <taxon>Phytophthora</taxon>
    </lineage>
</organism>
<keyword evidence="2" id="KW-1185">Reference proteome</keyword>
<dbReference type="Proteomes" id="UP000251314">
    <property type="component" value="Unassembled WGS sequence"/>
</dbReference>
<proteinExistence type="predicted"/>
<dbReference type="EMBL" id="MJFZ01000025">
    <property type="protein sequence ID" value="RAW41737.1"/>
    <property type="molecule type" value="Genomic_DNA"/>
</dbReference>
<evidence type="ECO:0008006" key="3">
    <source>
        <dbReference type="Google" id="ProtNLM"/>
    </source>
</evidence>
<sequence length="118" mass="13317">MRRGRIAAVEIAATSPLRTAIAAAYEHDGTCSEMIKYLRAPTDSSRRRLSSRNRSCVDRYAMDGDLLTYHVDRVDPPRIVVPLDDDLRARLMHEFHDSPIAGNLGRAKTFAVISRDYN</sequence>
<dbReference type="OrthoDB" id="110453at2759"/>
<dbReference type="AlphaFoldDB" id="A0A329SXX3"/>
<reference evidence="1 2" key="1">
    <citation type="submission" date="2018-01" db="EMBL/GenBank/DDBJ databases">
        <title>Draft genome of the strawberry crown rot pathogen Phytophthora cactorum.</title>
        <authorList>
            <person name="Armitage A.D."/>
            <person name="Lysoe E."/>
            <person name="Nellist C.F."/>
            <person name="Harrison R.J."/>
            <person name="Brurberg M.B."/>
        </authorList>
    </citation>
    <scope>NUCLEOTIDE SEQUENCE [LARGE SCALE GENOMIC DNA]</scope>
    <source>
        <strain evidence="1 2">10300</strain>
    </source>
</reference>
<protein>
    <recommendedName>
        <fullName evidence="3">Integrase zinc-binding domain-containing protein</fullName>
    </recommendedName>
</protein>
<evidence type="ECO:0000313" key="2">
    <source>
        <dbReference type="Proteomes" id="UP000251314"/>
    </source>
</evidence>
<gene>
    <name evidence="1" type="ORF">PC110_g2048</name>
</gene>
<name>A0A329SXX3_9STRA</name>
<accession>A0A329SXX3</accession>
<dbReference type="VEuPathDB" id="FungiDB:PC110_g2048"/>
<dbReference type="Gene3D" id="1.10.340.70">
    <property type="match status" value="1"/>
</dbReference>
<evidence type="ECO:0000313" key="1">
    <source>
        <dbReference type="EMBL" id="RAW41737.1"/>
    </source>
</evidence>
<comment type="caution">
    <text evidence="1">The sequence shown here is derived from an EMBL/GenBank/DDBJ whole genome shotgun (WGS) entry which is preliminary data.</text>
</comment>